<evidence type="ECO:0000256" key="5">
    <source>
        <dbReference type="ARBA" id="ARBA00023002"/>
    </source>
</evidence>
<evidence type="ECO:0000256" key="2">
    <source>
        <dbReference type="ARBA" id="ARBA00009347"/>
    </source>
</evidence>
<comment type="catalytic activity">
    <reaction evidence="6">
        <text>a 2,3-saturated acyl-CoA + A = a 2,3-dehydroacyl-CoA + AH2</text>
        <dbReference type="Rhea" id="RHEA:48608"/>
        <dbReference type="ChEBI" id="CHEBI:13193"/>
        <dbReference type="ChEBI" id="CHEBI:17499"/>
        <dbReference type="ChEBI" id="CHEBI:60015"/>
        <dbReference type="ChEBI" id="CHEBI:65111"/>
    </reaction>
</comment>
<dbReference type="EMBL" id="AP022610">
    <property type="protein sequence ID" value="BBZ27304.1"/>
    <property type="molecule type" value="Genomic_DNA"/>
</dbReference>
<name>A0A7I7XCH8_9MYCO</name>
<reference evidence="11 12" key="1">
    <citation type="journal article" date="2019" name="Emerg. Microbes Infect.">
        <title>Comprehensive subspecies identification of 175 nontuberculous mycobacteria species based on 7547 genomic profiles.</title>
        <authorList>
            <person name="Matsumoto Y."/>
            <person name="Kinjo T."/>
            <person name="Motooka D."/>
            <person name="Nabeya D."/>
            <person name="Jung N."/>
            <person name="Uechi K."/>
            <person name="Horii T."/>
            <person name="Iida T."/>
            <person name="Fujita J."/>
            <person name="Nakamura S."/>
        </authorList>
    </citation>
    <scope>NUCLEOTIDE SEQUENCE [LARGE SCALE GENOMIC DNA]</scope>
    <source>
        <strain evidence="11 12">JCM 13574</strain>
    </source>
</reference>
<keyword evidence="12" id="KW-1185">Reference proteome</keyword>
<dbReference type="GO" id="GO:0050660">
    <property type="term" value="F:flavin adenine dinucleotide binding"/>
    <property type="evidence" value="ECO:0007669"/>
    <property type="project" value="InterPro"/>
</dbReference>
<comment type="cofactor">
    <cofactor evidence="1 7">
        <name>FAD</name>
        <dbReference type="ChEBI" id="CHEBI:57692"/>
    </cofactor>
</comment>
<dbReference type="InterPro" id="IPR006089">
    <property type="entry name" value="Acyl-CoA_DH_CS"/>
</dbReference>
<dbReference type="InterPro" id="IPR036250">
    <property type="entry name" value="AcylCo_DH-like_C"/>
</dbReference>
<dbReference type="Gene3D" id="1.10.540.10">
    <property type="entry name" value="Acyl-CoA dehydrogenase/oxidase, N-terminal domain"/>
    <property type="match status" value="1"/>
</dbReference>
<dbReference type="InterPro" id="IPR037069">
    <property type="entry name" value="AcylCoA_DH/ox_N_sf"/>
</dbReference>
<dbReference type="InterPro" id="IPR013786">
    <property type="entry name" value="AcylCoA_DH/ox_N"/>
</dbReference>
<organism evidence="11 12">
    <name type="scientific">Mycolicibacterium madagascariense</name>
    <dbReference type="NCBI Taxonomy" id="212765"/>
    <lineage>
        <taxon>Bacteria</taxon>
        <taxon>Bacillati</taxon>
        <taxon>Actinomycetota</taxon>
        <taxon>Actinomycetes</taxon>
        <taxon>Mycobacteriales</taxon>
        <taxon>Mycobacteriaceae</taxon>
        <taxon>Mycolicibacterium</taxon>
    </lineage>
</organism>
<proteinExistence type="inferred from homology"/>
<evidence type="ECO:0000256" key="4">
    <source>
        <dbReference type="ARBA" id="ARBA00022827"/>
    </source>
</evidence>
<evidence type="ECO:0000259" key="9">
    <source>
        <dbReference type="Pfam" id="PF02770"/>
    </source>
</evidence>
<evidence type="ECO:0000256" key="1">
    <source>
        <dbReference type="ARBA" id="ARBA00001974"/>
    </source>
</evidence>
<evidence type="ECO:0000259" key="10">
    <source>
        <dbReference type="Pfam" id="PF02771"/>
    </source>
</evidence>
<dbReference type="InterPro" id="IPR006091">
    <property type="entry name" value="Acyl-CoA_Oxase/DH_mid-dom"/>
</dbReference>
<dbReference type="InterPro" id="IPR046373">
    <property type="entry name" value="Acyl-CoA_Oxase/DH_mid-dom_sf"/>
</dbReference>
<comment type="similarity">
    <text evidence="2 7">Belongs to the acyl-CoA dehydrogenase family.</text>
</comment>
<dbReference type="Pfam" id="PF02771">
    <property type="entry name" value="Acyl-CoA_dh_N"/>
    <property type="match status" value="1"/>
</dbReference>
<sequence length="380" mass="41988">MKRDIFEPEHDEFRATARAFYEKEVAPHTAEWEHAGITDREVWLKAGETGLLGWEAPEEFGGQGITDFKFNAIMTEEYYATGSTGVGFGLQNDIMASYLVHMTTDEQKERWLPGFVSGELITAVAMSEPGAGSDLASIRTTAVRDGDDYVINGAKTFISSGILADLVVTAVKTDPEKGHKGVSLIAVEADAPGFTKGRKLDKIGARAADTAELSYTDVRVPATNLIGEENRGFYHLMRNLPAERLGIAIHAVAQARRALELTRVYAQERKAFGQAIGTFQVNRHAIADMSVLLDVMQVYVDRCIAGVNNGTLTAEEAAGAKLWTTEQQWQIIDRCLQLHGGYGYINEYEIARLWRDARVQRIYGGTSEIMRDLIGRKMGF</sequence>
<evidence type="ECO:0000313" key="11">
    <source>
        <dbReference type="EMBL" id="BBZ27304.1"/>
    </source>
</evidence>
<protein>
    <submittedName>
        <fullName evidence="11">Long-chain-acyl-CoA dehydrogenase</fullName>
    </submittedName>
</protein>
<dbReference type="GO" id="GO:0046359">
    <property type="term" value="P:butyrate catabolic process"/>
    <property type="evidence" value="ECO:0007669"/>
    <property type="project" value="TreeGrafter"/>
</dbReference>
<dbReference type="FunFam" id="1.10.540.10:FF:000009">
    <property type="entry name" value="Probable acyl-CoA dehydrogenase"/>
    <property type="match status" value="1"/>
</dbReference>
<feature type="domain" description="Acyl-CoA oxidase/dehydrogenase middle" evidence="9">
    <location>
        <begin position="123"/>
        <end position="218"/>
    </location>
</feature>
<dbReference type="InterPro" id="IPR009075">
    <property type="entry name" value="AcylCo_DH/oxidase_C"/>
</dbReference>
<dbReference type="PANTHER" id="PTHR43884:SF12">
    <property type="entry name" value="ISOVALERYL-COA DEHYDROGENASE, MITOCHONDRIAL-RELATED"/>
    <property type="match status" value="1"/>
</dbReference>
<keyword evidence="3 7" id="KW-0285">Flavoprotein</keyword>
<dbReference type="PROSITE" id="PS00072">
    <property type="entry name" value="ACYL_COA_DH_1"/>
    <property type="match status" value="1"/>
</dbReference>
<dbReference type="KEGG" id="mmag:MMAD_15990"/>
<dbReference type="PANTHER" id="PTHR43884">
    <property type="entry name" value="ACYL-COA DEHYDROGENASE"/>
    <property type="match status" value="1"/>
</dbReference>
<dbReference type="SUPFAM" id="SSF47203">
    <property type="entry name" value="Acyl-CoA dehydrogenase C-terminal domain-like"/>
    <property type="match status" value="1"/>
</dbReference>
<keyword evidence="5 7" id="KW-0560">Oxidoreductase</keyword>
<dbReference type="GO" id="GO:0003995">
    <property type="term" value="F:acyl-CoA dehydrogenase activity"/>
    <property type="evidence" value="ECO:0007669"/>
    <property type="project" value="InterPro"/>
</dbReference>
<dbReference type="RefSeq" id="WP_163743628.1">
    <property type="nucleotide sequence ID" value="NZ_AP022610.1"/>
</dbReference>
<dbReference type="SUPFAM" id="SSF56645">
    <property type="entry name" value="Acyl-CoA dehydrogenase NM domain-like"/>
    <property type="match status" value="1"/>
</dbReference>
<dbReference type="AlphaFoldDB" id="A0A7I7XCH8"/>
<dbReference type="Pfam" id="PF02770">
    <property type="entry name" value="Acyl-CoA_dh_M"/>
    <property type="match status" value="1"/>
</dbReference>
<dbReference type="FunFam" id="1.20.140.10:FF:000001">
    <property type="entry name" value="Acyl-CoA dehydrogenase"/>
    <property type="match status" value="1"/>
</dbReference>
<feature type="domain" description="Acyl-CoA dehydrogenase/oxidase C-terminal" evidence="8">
    <location>
        <begin position="230"/>
        <end position="378"/>
    </location>
</feature>
<evidence type="ECO:0000259" key="8">
    <source>
        <dbReference type="Pfam" id="PF00441"/>
    </source>
</evidence>
<dbReference type="PROSITE" id="PS00073">
    <property type="entry name" value="ACYL_COA_DH_2"/>
    <property type="match status" value="1"/>
</dbReference>
<dbReference type="InterPro" id="IPR009100">
    <property type="entry name" value="AcylCoA_DH/oxidase_NM_dom_sf"/>
</dbReference>
<keyword evidence="4 7" id="KW-0274">FAD</keyword>
<dbReference type="Pfam" id="PF00441">
    <property type="entry name" value="Acyl-CoA_dh_1"/>
    <property type="match status" value="1"/>
</dbReference>
<dbReference type="Gene3D" id="1.20.140.10">
    <property type="entry name" value="Butyryl-CoA Dehydrogenase, subunit A, domain 3"/>
    <property type="match status" value="1"/>
</dbReference>
<evidence type="ECO:0000256" key="6">
    <source>
        <dbReference type="ARBA" id="ARBA00052546"/>
    </source>
</evidence>
<gene>
    <name evidence="11" type="ORF">MMAD_15990</name>
</gene>
<dbReference type="Gene3D" id="2.40.110.10">
    <property type="entry name" value="Butyryl-CoA Dehydrogenase, subunit A, domain 2"/>
    <property type="match status" value="1"/>
</dbReference>
<accession>A0A7I7XCH8</accession>
<evidence type="ECO:0000313" key="12">
    <source>
        <dbReference type="Proteomes" id="UP000466517"/>
    </source>
</evidence>
<evidence type="ECO:0000256" key="3">
    <source>
        <dbReference type="ARBA" id="ARBA00022630"/>
    </source>
</evidence>
<evidence type="ECO:0000256" key="7">
    <source>
        <dbReference type="RuleBase" id="RU362125"/>
    </source>
</evidence>
<feature type="domain" description="Acyl-CoA dehydrogenase/oxidase N-terminal" evidence="10">
    <location>
        <begin position="8"/>
        <end position="119"/>
    </location>
</feature>
<dbReference type="Proteomes" id="UP000466517">
    <property type="component" value="Chromosome"/>
</dbReference>
<dbReference type="FunFam" id="2.40.110.10:FF:000002">
    <property type="entry name" value="Acyl-CoA dehydrogenase fadE12"/>
    <property type="match status" value="1"/>
</dbReference>
<dbReference type="GO" id="GO:0033539">
    <property type="term" value="P:fatty acid beta-oxidation using acyl-CoA dehydrogenase"/>
    <property type="evidence" value="ECO:0007669"/>
    <property type="project" value="TreeGrafter"/>
</dbReference>